<dbReference type="InterPro" id="IPR006660">
    <property type="entry name" value="Arsenate_reductase-like"/>
</dbReference>
<accession>A0A2N3PKR3</accession>
<evidence type="ECO:0000256" key="2">
    <source>
        <dbReference type="PROSITE-ProRule" id="PRU01282"/>
    </source>
</evidence>
<protein>
    <submittedName>
        <fullName evidence="3">Arsenate reductase family protein</fullName>
    </submittedName>
</protein>
<dbReference type="AlphaFoldDB" id="A0A2N3PKR3"/>
<dbReference type="RefSeq" id="WP_006802521.1">
    <property type="nucleotide sequence ID" value="NZ_CABKOI010000020.1"/>
</dbReference>
<dbReference type="STRING" id="556267.HWAG_00825"/>
<organism evidence="3 4">
    <name type="scientific">Helicobacter winghamensis</name>
    <dbReference type="NCBI Taxonomy" id="157268"/>
    <lineage>
        <taxon>Bacteria</taxon>
        <taxon>Pseudomonadati</taxon>
        <taxon>Campylobacterota</taxon>
        <taxon>Epsilonproteobacteria</taxon>
        <taxon>Campylobacterales</taxon>
        <taxon>Helicobacteraceae</taxon>
        <taxon>Helicobacter</taxon>
    </lineage>
</organism>
<keyword evidence="4" id="KW-1185">Reference proteome</keyword>
<gene>
    <name evidence="3" type="ORF">BCM31_02010</name>
</gene>
<dbReference type="Gene3D" id="3.40.30.10">
    <property type="entry name" value="Glutaredoxin"/>
    <property type="match status" value="1"/>
</dbReference>
<dbReference type="InterPro" id="IPR036249">
    <property type="entry name" value="Thioredoxin-like_sf"/>
</dbReference>
<sequence length="115" mass="13470">MIKMYGIKNCGSVKKAMVFLESQGVEYEFIDFKKEFPSVEKIEHWLKFVPLNILCNSKGTTYKKLGLKEKNLDEKGIKRYLAEVPTLIKRPIIEYDDTKVIVGFDENLYKEIWGK</sequence>
<dbReference type="OrthoDB" id="9803749at2"/>
<dbReference type="NCBIfam" id="TIGR01617">
    <property type="entry name" value="arsC_related"/>
    <property type="match status" value="1"/>
</dbReference>
<dbReference type="PANTHER" id="PTHR30041">
    <property type="entry name" value="ARSENATE REDUCTASE"/>
    <property type="match status" value="1"/>
</dbReference>
<dbReference type="Proteomes" id="UP000233350">
    <property type="component" value="Unassembled WGS sequence"/>
</dbReference>
<comment type="caution">
    <text evidence="3">The sequence shown here is derived from an EMBL/GenBank/DDBJ whole genome shotgun (WGS) entry which is preliminary data.</text>
</comment>
<dbReference type="GeneID" id="97290072"/>
<dbReference type="PANTHER" id="PTHR30041:SF8">
    <property type="entry name" value="PROTEIN YFFB"/>
    <property type="match status" value="1"/>
</dbReference>
<evidence type="ECO:0000313" key="3">
    <source>
        <dbReference type="EMBL" id="PKT82203.1"/>
    </source>
</evidence>
<reference evidence="3 4" key="1">
    <citation type="submission" date="2016-07" db="EMBL/GenBank/DDBJ databases">
        <title>Detection of Helicobacter winghamensis from caecal content of red fox (Vulpes vulpes).</title>
        <authorList>
            <person name="Zanoni R.G."/>
            <person name="Florio D."/>
            <person name="Caffara M."/>
            <person name="Renzi M."/>
            <person name="Parisi A."/>
            <person name="Pasquali F."/>
            <person name="Manfreda G."/>
        </authorList>
    </citation>
    <scope>NUCLEOTIDE SEQUENCE [LARGE SCALE GENOMIC DNA]</scope>
    <source>
        <strain evidence="3 4">295_13</strain>
    </source>
</reference>
<dbReference type="SUPFAM" id="SSF52833">
    <property type="entry name" value="Thioredoxin-like"/>
    <property type="match status" value="1"/>
</dbReference>
<proteinExistence type="inferred from homology"/>
<comment type="similarity">
    <text evidence="1 2">Belongs to the ArsC family.</text>
</comment>
<name>A0A2N3PKR3_9HELI</name>
<dbReference type="EMBL" id="MBPK01000008">
    <property type="protein sequence ID" value="PKT82203.1"/>
    <property type="molecule type" value="Genomic_DNA"/>
</dbReference>
<dbReference type="Pfam" id="PF03960">
    <property type="entry name" value="ArsC"/>
    <property type="match status" value="1"/>
</dbReference>
<evidence type="ECO:0000313" key="4">
    <source>
        <dbReference type="Proteomes" id="UP000233350"/>
    </source>
</evidence>
<dbReference type="InterPro" id="IPR006504">
    <property type="entry name" value="Tscrpt_reg_Spx/MgsR"/>
</dbReference>
<evidence type="ECO:0000256" key="1">
    <source>
        <dbReference type="ARBA" id="ARBA00007198"/>
    </source>
</evidence>
<dbReference type="PROSITE" id="PS51353">
    <property type="entry name" value="ARSC"/>
    <property type="match status" value="1"/>
</dbReference>